<sequence length="663" mass="78189">MRYIISVMNREILQQLKVNLVEKEILHQGILTPKEIVLKEMLPLCNSSLVINESNEEMKKILNTYLKKEEIVINEYKTGTNTAATAVFVREVYDVVNKLKEAYLDSSNNRPFVFASSYGKDSVMQLYCMWLALIEIREEYGVTALKRKIFIVCSDTGLETPEVRDYMYYCSQIVQEFAIKENLPIHTKVVQPPIELSFAVKVIGKGVTISTGRSTRRNCTYWFKISPMDTLFKELTETYGELVIFIAVRNDESENRKRTIEKYEKESFIFDHDKPNQFMCHPIKNLTTKELWDTLKHHQDSILPFGIPFEKLYALYENSNECPMQVSSQNKNSCGTNRNGCVICMMIKEDKMLLFQRDIQKRTWASPLLEFRTKLRQMLFDCNLRRHPSKHKNKQVNRYNPFIETKEEVVSGEQGKNGLKPKQYKLHREQKQYDFYTKNKGIVKNSQPVYPNVMTGSLTLKARIFLLKNALWYQRLAGVEFVNKEQLLMIKQAWKEEFDWIDNEEDLKAEPVELYNEDWGVLEIDAKFKIKINETTIPNLHLPEEYNYKRNEYKLGKMKGERRILNEDPSKKNNYLFYIHRQMGGNESEILSIIEKAEKRTRITLPIFFDNGWTTENEKRVYWNIVTFIVCKPNIQNYADAAEFVENYISEGLKNEESINWWI</sequence>
<dbReference type="InterPro" id="IPR050128">
    <property type="entry name" value="Sulfate_adenylyltrnsfr_sub2"/>
</dbReference>
<dbReference type="RefSeq" id="WP_001269073.1">
    <property type="nucleotide sequence ID" value="NZ_NFCF01000063.1"/>
</dbReference>
<evidence type="ECO:0000313" key="2">
    <source>
        <dbReference type="EMBL" id="OTW50829.1"/>
    </source>
</evidence>
<reference evidence="2 3" key="1">
    <citation type="submission" date="2016-10" db="EMBL/GenBank/DDBJ databases">
        <title>Comparative genomics of Bacillus thuringiensis reveals a path to pathogens against multiple invertebrate hosts.</title>
        <authorList>
            <person name="Zheng J."/>
            <person name="Gao Q."/>
            <person name="Liu H."/>
            <person name="Peng D."/>
            <person name="Ruan L."/>
            <person name="Sun M."/>
        </authorList>
    </citation>
    <scope>NUCLEOTIDE SEQUENCE [LARGE SCALE GENOMIC DNA]</scope>
    <source>
        <strain evidence="2">BGSC 4AC1</strain>
    </source>
</reference>
<dbReference type="SUPFAM" id="SSF52402">
    <property type="entry name" value="Adenine nucleotide alpha hydrolases-like"/>
    <property type="match status" value="1"/>
</dbReference>
<dbReference type="PANTHER" id="PTHR43196:SF2">
    <property type="entry name" value="PHOSPHOADENOSINE PHOSPHOSULFATE REDUCTASE"/>
    <property type="match status" value="1"/>
</dbReference>
<protein>
    <submittedName>
        <fullName evidence="2">Phosphoadenosine phosphosulfate reductase</fullName>
    </submittedName>
</protein>
<name>A0A242WBS6_BACTU</name>
<dbReference type="InterPro" id="IPR002500">
    <property type="entry name" value="PAPS_reduct_dom"/>
</dbReference>
<evidence type="ECO:0000259" key="1">
    <source>
        <dbReference type="Pfam" id="PF01507"/>
    </source>
</evidence>
<dbReference type="Proteomes" id="UP000195152">
    <property type="component" value="Unassembled WGS sequence"/>
</dbReference>
<evidence type="ECO:0000313" key="3">
    <source>
        <dbReference type="Proteomes" id="UP000195152"/>
    </source>
</evidence>
<organism evidence="2 3">
    <name type="scientific">Bacillus thuringiensis serovar mexicanensis</name>
    <dbReference type="NCBI Taxonomy" id="180868"/>
    <lineage>
        <taxon>Bacteria</taxon>
        <taxon>Bacillati</taxon>
        <taxon>Bacillota</taxon>
        <taxon>Bacilli</taxon>
        <taxon>Bacillales</taxon>
        <taxon>Bacillaceae</taxon>
        <taxon>Bacillus</taxon>
        <taxon>Bacillus cereus group</taxon>
    </lineage>
</organism>
<feature type="domain" description="Phosphoadenosine phosphosulphate reductase" evidence="1">
    <location>
        <begin position="113"/>
        <end position="299"/>
    </location>
</feature>
<dbReference type="InterPro" id="IPR014729">
    <property type="entry name" value="Rossmann-like_a/b/a_fold"/>
</dbReference>
<gene>
    <name evidence="2" type="ORF">BK699_09790</name>
</gene>
<dbReference type="Pfam" id="PF01507">
    <property type="entry name" value="PAPS_reduct"/>
    <property type="match status" value="1"/>
</dbReference>
<proteinExistence type="predicted"/>
<comment type="caution">
    <text evidence="2">The sequence shown here is derived from an EMBL/GenBank/DDBJ whole genome shotgun (WGS) entry which is preliminary data.</text>
</comment>
<dbReference type="EMBL" id="NFCF01000063">
    <property type="protein sequence ID" value="OTW50829.1"/>
    <property type="molecule type" value="Genomic_DNA"/>
</dbReference>
<dbReference type="AlphaFoldDB" id="A0A242WBS6"/>
<dbReference type="Gene3D" id="3.40.50.620">
    <property type="entry name" value="HUPs"/>
    <property type="match status" value="1"/>
</dbReference>
<dbReference type="PANTHER" id="PTHR43196">
    <property type="entry name" value="SULFATE ADENYLYLTRANSFERASE SUBUNIT 2"/>
    <property type="match status" value="1"/>
</dbReference>
<dbReference type="GO" id="GO:0003824">
    <property type="term" value="F:catalytic activity"/>
    <property type="evidence" value="ECO:0007669"/>
    <property type="project" value="InterPro"/>
</dbReference>
<accession>A0A242WBS6</accession>